<dbReference type="InParanoid" id="A0A0H2R098"/>
<gene>
    <name evidence="2" type="ORF">SCHPADRAFT_947163</name>
</gene>
<feature type="region of interest" description="Disordered" evidence="1">
    <location>
        <begin position="292"/>
        <end position="329"/>
    </location>
</feature>
<protein>
    <submittedName>
        <fullName evidence="2">Uncharacterized protein</fullName>
    </submittedName>
</protein>
<name>A0A0H2R098_9AGAM</name>
<evidence type="ECO:0000313" key="3">
    <source>
        <dbReference type="Proteomes" id="UP000053477"/>
    </source>
</evidence>
<dbReference type="AlphaFoldDB" id="A0A0H2R098"/>
<organism evidence="2 3">
    <name type="scientific">Schizopora paradoxa</name>
    <dbReference type="NCBI Taxonomy" id="27342"/>
    <lineage>
        <taxon>Eukaryota</taxon>
        <taxon>Fungi</taxon>
        <taxon>Dikarya</taxon>
        <taxon>Basidiomycota</taxon>
        <taxon>Agaricomycotina</taxon>
        <taxon>Agaricomycetes</taxon>
        <taxon>Hymenochaetales</taxon>
        <taxon>Schizoporaceae</taxon>
        <taxon>Schizopora</taxon>
    </lineage>
</organism>
<sequence>MFSRDCRFEDDGRRELKIWTEEKLLQKLRDVRRVKRKALARVKKEINFVVLRLNHVNHIIYLDNEKVRFTLTTAVLDLVDSMIHPEGSEDCSLSNNWDSYSKHRDYASHASKSIAAGSVNCSLLLLKLSRWLSISVVVTACSRAIGFWDILKWAFDGTPLRITNAVSRCKVPQQTSTVGYGSCGIASHNSVYSRAFGNVLHWDPDRSSQFRIAALVKLVICHLCASERDDSLDGWMEPPHKDGATKNSTVTRTWACFAQTYEKHPIHQFLKELEPLDLEGLTDLTTTTSPSVKVKKAGNNNGALPSFSKEGPAFKRETPSKGVPSVKCETTSPWNEMKIVEAESPLTPLTPLLPFFAGKTFTSGQRGEHCEARVFIERLDTHSTQSILNRAETRDVKTEPRNGPLRPKPELLTAPLTDFKQTLRGMETFSIKGEKMLRDEPYSPRTN</sequence>
<accession>A0A0H2R098</accession>
<evidence type="ECO:0000313" key="2">
    <source>
        <dbReference type="EMBL" id="KLO05124.1"/>
    </source>
</evidence>
<dbReference type="Proteomes" id="UP000053477">
    <property type="component" value="Unassembled WGS sequence"/>
</dbReference>
<evidence type="ECO:0000256" key="1">
    <source>
        <dbReference type="SAM" id="MobiDB-lite"/>
    </source>
</evidence>
<proteinExistence type="predicted"/>
<dbReference type="EMBL" id="KQ086359">
    <property type="protein sequence ID" value="KLO05124.1"/>
    <property type="molecule type" value="Genomic_DNA"/>
</dbReference>
<keyword evidence="3" id="KW-1185">Reference proteome</keyword>
<reference evidence="2 3" key="1">
    <citation type="submission" date="2015-04" db="EMBL/GenBank/DDBJ databases">
        <title>Complete genome sequence of Schizopora paradoxa KUC8140, a cosmopolitan wood degrader in East Asia.</title>
        <authorList>
            <consortium name="DOE Joint Genome Institute"/>
            <person name="Min B."/>
            <person name="Park H."/>
            <person name="Jang Y."/>
            <person name="Kim J.-J."/>
            <person name="Kim K.H."/>
            <person name="Pangilinan J."/>
            <person name="Lipzen A."/>
            <person name="Riley R."/>
            <person name="Grigoriev I.V."/>
            <person name="Spatafora J.W."/>
            <person name="Choi I.-G."/>
        </authorList>
    </citation>
    <scope>NUCLEOTIDE SEQUENCE [LARGE SCALE GENOMIC DNA]</scope>
    <source>
        <strain evidence="2 3">KUC8140</strain>
    </source>
</reference>